<dbReference type="RefSeq" id="WP_137698292.1">
    <property type="nucleotide sequence ID" value="NZ_CP061336.1"/>
</dbReference>
<protein>
    <submittedName>
        <fullName evidence="1">DUF600 family protein</fullName>
    </submittedName>
</protein>
<keyword evidence="2" id="KW-1185">Reference proteome</keyword>
<dbReference type="EMBL" id="CP061336">
    <property type="protein sequence ID" value="QNU65821.1"/>
    <property type="molecule type" value="Genomic_DNA"/>
</dbReference>
<name>A0A4U7JFQ4_9FIRM</name>
<accession>A0A4U7JFQ4</accession>
<gene>
    <name evidence="1" type="ORF">EHE19_013050</name>
</gene>
<dbReference type="OrthoDB" id="1633905at2"/>
<evidence type="ECO:0000313" key="2">
    <source>
        <dbReference type="Proteomes" id="UP000306409"/>
    </source>
</evidence>
<dbReference type="Pfam" id="PF04634">
    <property type="entry name" value="YezG-like"/>
    <property type="match status" value="1"/>
</dbReference>
<dbReference type="InterPro" id="IPR006728">
    <property type="entry name" value="YezG-like"/>
</dbReference>
<sequence length="163" mass="19578">METVEMERIFGKVAQKVVQMIPEEWTKVFIYGEILEDVQKGFFYYLTKDRNQPIYSYYIPKLFGVPKGKYGEQREEFLNSLQELWEVFNNNGEQVWTSLTMILESTGKFKIDYDYEDLTEADDHERLIIWKYKYLGLTPEDEDDKEFLEEYLKNAKTDISQDI</sequence>
<dbReference type="AlphaFoldDB" id="A0A4U7JFQ4"/>
<dbReference type="NCBIfam" id="TIGR01741">
    <property type="entry name" value="staph_tand_hypo"/>
    <property type="match status" value="1"/>
</dbReference>
<proteinExistence type="predicted"/>
<dbReference type="InterPro" id="IPR036170">
    <property type="entry name" value="YezG-like_sf"/>
</dbReference>
<reference evidence="1 2" key="1">
    <citation type="submission" date="2020-09" db="EMBL/GenBank/DDBJ databases">
        <title>Characterization and genome sequencing of Ruminiclostridium sp. nov. MA18.</title>
        <authorList>
            <person name="Rettenmaier R."/>
            <person name="Kowollik M.-L."/>
            <person name="Liebl W."/>
            <person name="Zverlov V."/>
        </authorList>
    </citation>
    <scope>NUCLEOTIDE SEQUENCE [LARGE SCALE GENOMIC DNA]</scope>
    <source>
        <strain evidence="1 2">MA18</strain>
    </source>
</reference>
<evidence type="ECO:0000313" key="1">
    <source>
        <dbReference type="EMBL" id="QNU65821.1"/>
    </source>
</evidence>
<dbReference type="KEGG" id="rher:EHE19_013050"/>
<dbReference type="Gene3D" id="3.30.500.20">
    <property type="entry name" value="BH3703-like domains"/>
    <property type="match status" value="1"/>
</dbReference>
<dbReference type="Proteomes" id="UP000306409">
    <property type="component" value="Chromosome"/>
</dbReference>
<organism evidence="1 2">
    <name type="scientific">Ruminiclostridium herbifermentans</name>
    <dbReference type="NCBI Taxonomy" id="2488810"/>
    <lineage>
        <taxon>Bacteria</taxon>
        <taxon>Bacillati</taxon>
        <taxon>Bacillota</taxon>
        <taxon>Clostridia</taxon>
        <taxon>Eubacteriales</taxon>
        <taxon>Oscillospiraceae</taxon>
        <taxon>Ruminiclostridium</taxon>
    </lineage>
</organism>
<dbReference type="SUPFAM" id="SSF160424">
    <property type="entry name" value="BH3703-like"/>
    <property type="match status" value="1"/>
</dbReference>